<evidence type="ECO:0000313" key="3">
    <source>
        <dbReference type="EMBL" id="PSL26412.1"/>
    </source>
</evidence>
<accession>A0A2P8FXH0</accession>
<dbReference type="PROSITE" id="PS51257">
    <property type="entry name" value="PROKAR_LIPOPROTEIN"/>
    <property type="match status" value="1"/>
</dbReference>
<gene>
    <name evidence="3" type="ORF">CLV42_111124</name>
</gene>
<dbReference type="Gene3D" id="2.60.40.1120">
    <property type="entry name" value="Carboxypeptidase-like, regulatory domain"/>
    <property type="match status" value="1"/>
</dbReference>
<dbReference type="AlphaFoldDB" id="A0A2P8FXH0"/>
<dbReference type="Proteomes" id="UP000240978">
    <property type="component" value="Unassembled WGS sequence"/>
</dbReference>
<reference evidence="3 4" key="1">
    <citation type="submission" date="2018-03" db="EMBL/GenBank/DDBJ databases">
        <title>Genomic Encyclopedia of Archaeal and Bacterial Type Strains, Phase II (KMG-II): from individual species to whole genera.</title>
        <authorList>
            <person name="Goeker M."/>
        </authorList>
    </citation>
    <scope>NUCLEOTIDE SEQUENCE [LARGE SCALE GENOMIC DNA]</scope>
    <source>
        <strain evidence="3 4">DSM 18107</strain>
    </source>
</reference>
<dbReference type="EMBL" id="PYGK01000011">
    <property type="protein sequence ID" value="PSL26412.1"/>
    <property type="molecule type" value="Genomic_DNA"/>
</dbReference>
<comment type="caution">
    <text evidence="3">The sequence shown here is derived from an EMBL/GenBank/DDBJ whole genome shotgun (WGS) entry which is preliminary data.</text>
</comment>
<dbReference type="Gene3D" id="2.60.40.2060">
    <property type="match status" value="1"/>
</dbReference>
<dbReference type="RefSeq" id="WP_106604372.1">
    <property type="nucleotide sequence ID" value="NZ_PYGK01000011.1"/>
</dbReference>
<feature type="domain" description="DUF3823" evidence="1">
    <location>
        <begin position="32"/>
        <end position="117"/>
    </location>
</feature>
<evidence type="ECO:0000313" key="4">
    <source>
        <dbReference type="Proteomes" id="UP000240978"/>
    </source>
</evidence>
<dbReference type="InterPro" id="IPR024278">
    <property type="entry name" value="DUF3823_N"/>
</dbReference>
<dbReference type="Pfam" id="PF18003">
    <property type="entry name" value="DUF3823_C"/>
    <property type="match status" value="1"/>
</dbReference>
<evidence type="ECO:0000259" key="1">
    <source>
        <dbReference type="Pfam" id="PF12866"/>
    </source>
</evidence>
<protein>
    <submittedName>
        <fullName evidence="3">Uncharacterized protein DUF3823</fullName>
    </submittedName>
</protein>
<feature type="domain" description="DUF3823" evidence="2">
    <location>
        <begin position="123"/>
        <end position="229"/>
    </location>
</feature>
<dbReference type="InterPro" id="IPR041186">
    <property type="entry name" value="DUF3823_C"/>
</dbReference>
<sequence>MQKIIKGLFILLTVVMVSSCSKEDNFDGPDAAFKGRLLDNDSKENFLTETGGVQIKLEELSWSATPTPQYIPSKIDGTFEDTKLFSGHYRVTPVNGAFWPVEGVEMDINGTTTHDFTLTPYLRITQFTHELEGTTLIMRFKLSAPVETGLPRILDVKPFVNTSDYVGSGATISQYTDANKVDINSSWSADIAAKTYELRVPNLKTARTFYARVGVRVDDSFKQFNYSQVIEVKVP</sequence>
<proteinExistence type="predicted"/>
<organism evidence="3 4">
    <name type="scientific">Chitinophaga ginsengisoli</name>
    <dbReference type="NCBI Taxonomy" id="363837"/>
    <lineage>
        <taxon>Bacteria</taxon>
        <taxon>Pseudomonadati</taxon>
        <taxon>Bacteroidota</taxon>
        <taxon>Chitinophagia</taxon>
        <taxon>Chitinophagales</taxon>
        <taxon>Chitinophagaceae</taxon>
        <taxon>Chitinophaga</taxon>
    </lineage>
</organism>
<dbReference type="Pfam" id="PF12866">
    <property type="entry name" value="DUF3823"/>
    <property type="match status" value="1"/>
</dbReference>
<name>A0A2P8FXH0_9BACT</name>
<dbReference type="OrthoDB" id="642123at2"/>
<evidence type="ECO:0000259" key="2">
    <source>
        <dbReference type="Pfam" id="PF18003"/>
    </source>
</evidence>
<keyword evidence="4" id="KW-1185">Reference proteome</keyword>